<keyword evidence="4" id="KW-1185">Reference proteome</keyword>
<dbReference type="Proteomes" id="UP000521379">
    <property type="component" value="Unassembled WGS sequence"/>
</dbReference>
<organism evidence="3 4">
    <name type="scientific">Kocuria subflava</name>
    <dbReference type="NCBI Taxonomy" id="1736139"/>
    <lineage>
        <taxon>Bacteria</taxon>
        <taxon>Bacillati</taxon>
        <taxon>Actinomycetota</taxon>
        <taxon>Actinomycetes</taxon>
        <taxon>Micrococcales</taxon>
        <taxon>Micrococcaceae</taxon>
        <taxon>Kocuria</taxon>
    </lineage>
</organism>
<keyword evidence="2" id="KW-0812">Transmembrane</keyword>
<evidence type="ECO:0000313" key="4">
    <source>
        <dbReference type="Proteomes" id="UP000521379"/>
    </source>
</evidence>
<evidence type="ECO:0000256" key="1">
    <source>
        <dbReference type="SAM" id="MobiDB-lite"/>
    </source>
</evidence>
<gene>
    <name evidence="3" type="ORF">GTW58_08860</name>
</gene>
<feature type="region of interest" description="Disordered" evidence="1">
    <location>
        <begin position="1"/>
        <end position="79"/>
    </location>
</feature>
<evidence type="ECO:0000256" key="2">
    <source>
        <dbReference type="SAM" id="Phobius"/>
    </source>
</evidence>
<feature type="compositionally biased region" description="Basic residues" evidence="1">
    <location>
        <begin position="1"/>
        <end position="14"/>
    </location>
</feature>
<keyword evidence="2" id="KW-0472">Membrane</keyword>
<comment type="caution">
    <text evidence="3">The sequence shown here is derived from an EMBL/GenBank/DDBJ whole genome shotgun (WGS) entry which is preliminary data.</text>
</comment>
<sequence length="161" mass="18005">MSNKRNKNARRGRKMSSQQREKQQQMREQTGRGSGNSVQDARQRAMSTSPERATGTQGAAEEVRPGLFPPSRRPPRDPNRKPWEVYACMIMAVLIVFLVPDWRDPENPWPAWFYVAPLAFGVLGALFALLDKKWRLAWTSAGLGLVLFVGLVSVIALTGPA</sequence>
<dbReference type="AlphaFoldDB" id="A0A846TST7"/>
<keyword evidence="2" id="KW-1133">Transmembrane helix</keyword>
<dbReference type="EMBL" id="JAAVUN010000015">
    <property type="protein sequence ID" value="NKE10040.1"/>
    <property type="molecule type" value="Genomic_DNA"/>
</dbReference>
<accession>A0A846TST7</accession>
<feature type="transmembrane region" description="Helical" evidence="2">
    <location>
        <begin position="83"/>
        <end position="99"/>
    </location>
</feature>
<proteinExistence type="predicted"/>
<feature type="transmembrane region" description="Helical" evidence="2">
    <location>
        <begin position="137"/>
        <end position="158"/>
    </location>
</feature>
<dbReference type="RefSeq" id="WP_119932999.1">
    <property type="nucleotide sequence ID" value="NZ_JAAVUN010000015.1"/>
</dbReference>
<name>A0A846TST7_9MICC</name>
<evidence type="ECO:0000313" key="3">
    <source>
        <dbReference type="EMBL" id="NKE10040.1"/>
    </source>
</evidence>
<protein>
    <submittedName>
        <fullName evidence="3">Uncharacterized protein</fullName>
    </submittedName>
</protein>
<feature type="compositionally biased region" description="Polar residues" evidence="1">
    <location>
        <begin position="35"/>
        <end position="57"/>
    </location>
</feature>
<reference evidence="3 4" key="1">
    <citation type="submission" date="2020-02" db="EMBL/GenBank/DDBJ databases">
        <authorList>
            <person name="Sun Q."/>
        </authorList>
    </citation>
    <scope>NUCLEOTIDE SEQUENCE [LARGE SCALE GENOMIC DNA]</scope>
    <source>
        <strain evidence="3 4">YIM 13062</strain>
    </source>
</reference>
<feature type="transmembrane region" description="Helical" evidence="2">
    <location>
        <begin position="111"/>
        <end position="130"/>
    </location>
</feature>